<dbReference type="Gene3D" id="3.40.50.1820">
    <property type="entry name" value="alpha/beta hydrolase"/>
    <property type="match status" value="1"/>
</dbReference>
<evidence type="ECO:0000256" key="1">
    <source>
        <dbReference type="ARBA" id="ARBA00022729"/>
    </source>
</evidence>
<evidence type="ECO:0000313" key="4">
    <source>
        <dbReference type="Proteomes" id="UP001501563"/>
    </source>
</evidence>
<proteinExistence type="predicted"/>
<dbReference type="InterPro" id="IPR010520">
    <property type="entry name" value="FrsA-like"/>
</dbReference>
<dbReference type="Pfam" id="PF06500">
    <property type="entry name" value="FrsA-like"/>
    <property type="match status" value="1"/>
</dbReference>
<comment type="caution">
    <text evidence="3">The sequence shown here is derived from an EMBL/GenBank/DDBJ whole genome shotgun (WGS) entry which is preliminary data.</text>
</comment>
<protein>
    <recommendedName>
        <fullName evidence="5">Hydrolase</fullName>
    </recommendedName>
</protein>
<evidence type="ECO:0008006" key="5">
    <source>
        <dbReference type="Google" id="ProtNLM"/>
    </source>
</evidence>
<organism evidence="3 4">
    <name type="scientific">Streptomyces lannensis</name>
    <dbReference type="NCBI Taxonomy" id="766498"/>
    <lineage>
        <taxon>Bacteria</taxon>
        <taxon>Bacillati</taxon>
        <taxon>Actinomycetota</taxon>
        <taxon>Actinomycetes</taxon>
        <taxon>Kitasatosporales</taxon>
        <taxon>Streptomycetaceae</taxon>
        <taxon>Streptomyces</taxon>
    </lineage>
</organism>
<dbReference type="Proteomes" id="UP001501563">
    <property type="component" value="Unassembled WGS sequence"/>
</dbReference>
<dbReference type="RefSeq" id="WP_345554150.1">
    <property type="nucleotide sequence ID" value="NZ_BAAAZA010000051.1"/>
</dbReference>
<evidence type="ECO:0000313" key="3">
    <source>
        <dbReference type="EMBL" id="GAA3902832.1"/>
    </source>
</evidence>
<keyword evidence="2" id="KW-0378">Hydrolase</keyword>
<gene>
    <name evidence="3" type="ORF">GCM10022207_84960</name>
</gene>
<dbReference type="InterPro" id="IPR029058">
    <property type="entry name" value="AB_hydrolase_fold"/>
</dbReference>
<dbReference type="PANTHER" id="PTHR43037:SF5">
    <property type="entry name" value="FERULOYL ESTERASE"/>
    <property type="match status" value="1"/>
</dbReference>
<dbReference type="SUPFAM" id="SSF53474">
    <property type="entry name" value="alpha/beta-Hydrolases"/>
    <property type="match status" value="1"/>
</dbReference>
<dbReference type="EMBL" id="BAAAZA010000051">
    <property type="protein sequence ID" value="GAA3902832.1"/>
    <property type="molecule type" value="Genomic_DNA"/>
</dbReference>
<evidence type="ECO:0000256" key="2">
    <source>
        <dbReference type="ARBA" id="ARBA00022801"/>
    </source>
</evidence>
<accession>A0ABP7LL58</accession>
<dbReference type="InterPro" id="IPR050955">
    <property type="entry name" value="Plant_Biomass_Hydrol_Est"/>
</dbReference>
<dbReference type="PANTHER" id="PTHR43037">
    <property type="entry name" value="UNNAMED PRODUCT-RELATED"/>
    <property type="match status" value="1"/>
</dbReference>
<sequence>MKTSQPATSGARILHPTEFFHSGVTAFFALQSDQRFSYCLYVPTAHQQATEPLPLVVVVHGTNRLAERYRTHFRDFAEEHGCIVLAPLFPAGVADPEDLHGYKRLLHQGIRYDTVLLDIVEQIGSRYTVDTTRFLLHGFSGGGQFAHRFAYLHPERLTALSVGAPGRITRINPEAPWWLGTADVAERFGREIDLGVLRTVPVQMLVGDADTDTWEIAEPGLDVGGDTRIERMLALRDNWEQHGIRVRFDLIPGMGHSGSAALPHVQRFFAGILEPSGAGRSA</sequence>
<keyword evidence="1" id="KW-0732">Signal</keyword>
<name>A0ABP7LL58_9ACTN</name>
<keyword evidence="4" id="KW-1185">Reference proteome</keyword>
<reference evidence="4" key="1">
    <citation type="journal article" date="2019" name="Int. J. Syst. Evol. Microbiol.">
        <title>The Global Catalogue of Microorganisms (GCM) 10K type strain sequencing project: providing services to taxonomists for standard genome sequencing and annotation.</title>
        <authorList>
            <consortium name="The Broad Institute Genomics Platform"/>
            <consortium name="The Broad Institute Genome Sequencing Center for Infectious Disease"/>
            <person name="Wu L."/>
            <person name="Ma J."/>
        </authorList>
    </citation>
    <scope>NUCLEOTIDE SEQUENCE [LARGE SCALE GENOMIC DNA]</scope>
    <source>
        <strain evidence="4">JCM 16578</strain>
    </source>
</reference>